<accession>A0A5A9GGY4</accession>
<dbReference type="InterPro" id="IPR018537">
    <property type="entry name" value="Peptidoglycan-bd_3"/>
</dbReference>
<feature type="transmembrane region" description="Helical" evidence="1">
    <location>
        <begin position="12"/>
        <end position="35"/>
    </location>
</feature>
<keyword evidence="1" id="KW-1133">Transmembrane helix</keyword>
<dbReference type="SUPFAM" id="SSF53955">
    <property type="entry name" value="Lysozyme-like"/>
    <property type="match status" value="1"/>
</dbReference>
<keyword evidence="5" id="KW-1185">Reference proteome</keyword>
<protein>
    <submittedName>
        <fullName evidence="4">Uncharacterized protein</fullName>
    </submittedName>
</protein>
<keyword evidence="1" id="KW-0472">Membrane</keyword>
<gene>
    <name evidence="4" type="ORF">FZ942_24605</name>
</gene>
<evidence type="ECO:0000259" key="2">
    <source>
        <dbReference type="Pfam" id="PF05838"/>
    </source>
</evidence>
<feature type="transmembrane region" description="Helical" evidence="1">
    <location>
        <begin position="113"/>
        <end position="136"/>
    </location>
</feature>
<dbReference type="Pfam" id="PF05838">
    <property type="entry name" value="Glyco_hydro_108"/>
    <property type="match status" value="1"/>
</dbReference>
<feature type="transmembrane region" description="Helical" evidence="1">
    <location>
        <begin position="148"/>
        <end position="166"/>
    </location>
</feature>
<dbReference type="EMBL" id="VTTN01000012">
    <property type="protein sequence ID" value="KAA0593125.1"/>
    <property type="molecule type" value="Genomic_DNA"/>
</dbReference>
<dbReference type="AlphaFoldDB" id="A0A5A9GGY4"/>
<evidence type="ECO:0000256" key="1">
    <source>
        <dbReference type="SAM" id="Phobius"/>
    </source>
</evidence>
<evidence type="ECO:0000313" key="4">
    <source>
        <dbReference type="EMBL" id="KAA0593125.1"/>
    </source>
</evidence>
<organism evidence="4 5">
    <name type="scientific">Azospirillum lipoferum</name>
    <dbReference type="NCBI Taxonomy" id="193"/>
    <lineage>
        <taxon>Bacteria</taxon>
        <taxon>Pseudomonadati</taxon>
        <taxon>Pseudomonadota</taxon>
        <taxon>Alphaproteobacteria</taxon>
        <taxon>Rhodospirillales</taxon>
        <taxon>Azospirillaceae</taxon>
        <taxon>Azospirillum</taxon>
    </lineage>
</organism>
<dbReference type="OrthoDB" id="9815229at2"/>
<dbReference type="Gene3D" id="1.20.141.10">
    <property type="entry name" value="Chitosanase, subunit A, domain 1"/>
    <property type="match status" value="1"/>
</dbReference>
<dbReference type="InterPro" id="IPR008565">
    <property type="entry name" value="TtsA-like_GH18_dom"/>
</dbReference>
<reference evidence="4 5" key="1">
    <citation type="submission" date="2019-08" db="EMBL/GenBank/DDBJ databases">
        <authorList>
            <person name="Grouzdev D."/>
            <person name="Tikhonova E."/>
            <person name="Kravchenko I."/>
        </authorList>
    </citation>
    <scope>NUCLEOTIDE SEQUENCE [LARGE SCALE GENOMIC DNA]</scope>
    <source>
        <strain evidence="4 5">59b</strain>
    </source>
</reference>
<name>A0A5A9GGY4_AZOLI</name>
<sequence length="439" mass="46226">MDWKDVIEKIAPTLATGLFGPLGGIVASIAANILLPAGSPEQQNVTPQIIIDRISKMTDPADFQKLRQVEIDLQKFEADNKFHFAELEQKGIQNAREAHLAALASGNKTADQLSWVIIISFLLIAFVVLVGCGIVLKYGLSITSENGQMWVAVSGLVGAIVGYFSANAQQVVSFYFGSSSGSAAKSDQLAAAAQNAVAAIGRSGTAGPAAPPTAVRVQNADGVTTTVGTGQPAADEVAMGAAPAAATPRSSTSAAAVPVNVRWDACVSYVLEREGGYSNDPDDPGGPTNLGITQRDLAAWRRTDVTPEEVKALGRDEAKSIYRAKYWNVARCDALPAGVDLSVFDAAVMSGPAQGVRFLQRAAGLPEPDVDGVVGPQTLGAVARTPSDKLIDRIAEQRAAFYTAIVDKRPASAKFIKGWLGRTEATRDRARSMLRLYSS</sequence>
<dbReference type="RefSeq" id="WP_149233723.1">
    <property type="nucleotide sequence ID" value="NZ_JALJXJ010000013.1"/>
</dbReference>
<dbReference type="Proteomes" id="UP000324927">
    <property type="component" value="Unassembled WGS sequence"/>
</dbReference>
<feature type="domain" description="Peptidoglycan binding" evidence="3">
    <location>
        <begin position="355"/>
        <end position="423"/>
    </location>
</feature>
<dbReference type="Pfam" id="PF09374">
    <property type="entry name" value="PG_binding_3"/>
    <property type="match status" value="1"/>
</dbReference>
<evidence type="ECO:0000259" key="3">
    <source>
        <dbReference type="Pfam" id="PF09374"/>
    </source>
</evidence>
<comment type="caution">
    <text evidence="4">The sequence shown here is derived from an EMBL/GenBank/DDBJ whole genome shotgun (WGS) entry which is preliminary data.</text>
</comment>
<proteinExistence type="predicted"/>
<keyword evidence="1" id="KW-0812">Transmembrane</keyword>
<dbReference type="InterPro" id="IPR023346">
    <property type="entry name" value="Lysozyme-like_dom_sf"/>
</dbReference>
<feature type="domain" description="TtsA-like Glycoside hydrolase family 108" evidence="2">
    <location>
        <begin position="268"/>
        <end position="351"/>
    </location>
</feature>
<dbReference type="CDD" id="cd13926">
    <property type="entry name" value="N-acetylmuramidase_GH108"/>
    <property type="match status" value="1"/>
</dbReference>
<evidence type="ECO:0000313" key="5">
    <source>
        <dbReference type="Proteomes" id="UP000324927"/>
    </source>
</evidence>